<keyword evidence="6" id="KW-1133">Transmembrane helix</keyword>
<dbReference type="GO" id="GO:0007165">
    <property type="term" value="P:signal transduction"/>
    <property type="evidence" value="ECO:0007669"/>
    <property type="project" value="UniProtKB-KW"/>
</dbReference>
<comment type="subcellular location">
    <subcellularLocation>
        <location evidence="1">Cell inner membrane</location>
        <topology evidence="1">Multi-pass membrane protein</topology>
    </subcellularLocation>
</comment>
<keyword evidence="6" id="KW-0472">Membrane</keyword>
<evidence type="ECO:0000256" key="5">
    <source>
        <dbReference type="PROSITE-ProRule" id="PRU00284"/>
    </source>
</evidence>
<dbReference type="Proteomes" id="UP000236959">
    <property type="component" value="Unassembled WGS sequence"/>
</dbReference>
<dbReference type="OrthoDB" id="5349256at2"/>
<protein>
    <submittedName>
        <fullName evidence="10">Methyl-accepting chemotaxis protein</fullName>
    </submittedName>
</protein>
<evidence type="ECO:0000259" key="7">
    <source>
        <dbReference type="PROSITE" id="PS50111"/>
    </source>
</evidence>
<dbReference type="Pfam" id="PF00672">
    <property type="entry name" value="HAMP"/>
    <property type="match status" value="1"/>
</dbReference>
<organism evidence="10 11">
    <name type="scientific">Roseibium marinum</name>
    <dbReference type="NCBI Taxonomy" id="281252"/>
    <lineage>
        <taxon>Bacteria</taxon>
        <taxon>Pseudomonadati</taxon>
        <taxon>Pseudomonadota</taxon>
        <taxon>Alphaproteobacteria</taxon>
        <taxon>Hyphomicrobiales</taxon>
        <taxon>Stappiaceae</taxon>
        <taxon>Roseibium</taxon>
    </lineage>
</organism>
<dbReference type="Gene3D" id="1.10.287.950">
    <property type="entry name" value="Methyl-accepting chemotaxis protein"/>
    <property type="match status" value="1"/>
</dbReference>
<dbReference type="PROSITE" id="PS50192">
    <property type="entry name" value="T_SNARE"/>
    <property type="match status" value="1"/>
</dbReference>
<evidence type="ECO:0000256" key="4">
    <source>
        <dbReference type="ARBA" id="ARBA00029447"/>
    </source>
</evidence>
<evidence type="ECO:0000256" key="3">
    <source>
        <dbReference type="ARBA" id="ARBA00023224"/>
    </source>
</evidence>
<evidence type="ECO:0000256" key="6">
    <source>
        <dbReference type="SAM" id="Phobius"/>
    </source>
</evidence>
<evidence type="ECO:0000313" key="11">
    <source>
        <dbReference type="Proteomes" id="UP000236959"/>
    </source>
</evidence>
<comment type="caution">
    <text evidence="10">The sequence shown here is derived from an EMBL/GenBank/DDBJ whole genome shotgun (WGS) entry which is preliminary data.</text>
</comment>
<evidence type="ECO:0000259" key="8">
    <source>
        <dbReference type="PROSITE" id="PS50192"/>
    </source>
</evidence>
<keyword evidence="11" id="KW-1185">Reference proteome</keyword>
<dbReference type="PANTHER" id="PTHR32089">
    <property type="entry name" value="METHYL-ACCEPTING CHEMOTAXIS PROTEIN MCPB"/>
    <property type="match status" value="1"/>
</dbReference>
<dbReference type="SUPFAM" id="SSF58104">
    <property type="entry name" value="Methyl-accepting chemotaxis protein (MCP) signaling domain"/>
    <property type="match status" value="1"/>
</dbReference>
<gene>
    <name evidence="10" type="ORF">CLV41_112125</name>
</gene>
<dbReference type="InterPro" id="IPR013587">
    <property type="entry name" value="Nitrate/nitrite_sensing"/>
</dbReference>
<name>A0A2S3UMB4_9HYPH</name>
<feature type="transmembrane region" description="Helical" evidence="6">
    <location>
        <begin position="310"/>
        <end position="333"/>
    </location>
</feature>
<dbReference type="SMART" id="SM00304">
    <property type="entry name" value="HAMP"/>
    <property type="match status" value="1"/>
</dbReference>
<dbReference type="PROSITE" id="PS50885">
    <property type="entry name" value="HAMP"/>
    <property type="match status" value="1"/>
</dbReference>
<evidence type="ECO:0000256" key="1">
    <source>
        <dbReference type="ARBA" id="ARBA00004429"/>
    </source>
</evidence>
<reference evidence="10 11" key="1">
    <citation type="submission" date="2018-01" db="EMBL/GenBank/DDBJ databases">
        <title>Genomic Encyclopedia of Archaeal and Bacterial Type Strains, Phase II (KMG-II): from individual species to whole genera.</title>
        <authorList>
            <person name="Goeker M."/>
        </authorList>
    </citation>
    <scope>NUCLEOTIDE SEQUENCE [LARGE SCALE GENOMIC DNA]</scope>
    <source>
        <strain evidence="10 11">DSM 17023</strain>
    </source>
</reference>
<dbReference type="PANTHER" id="PTHR32089:SF112">
    <property type="entry name" value="LYSOZYME-LIKE PROTEIN-RELATED"/>
    <property type="match status" value="1"/>
</dbReference>
<evidence type="ECO:0000256" key="2">
    <source>
        <dbReference type="ARBA" id="ARBA00022519"/>
    </source>
</evidence>
<dbReference type="PROSITE" id="PS50111">
    <property type="entry name" value="CHEMOTAXIS_TRANSDUC_2"/>
    <property type="match status" value="1"/>
</dbReference>
<feature type="domain" description="Methyl-accepting transducer" evidence="7">
    <location>
        <begin position="426"/>
        <end position="662"/>
    </location>
</feature>
<dbReference type="GO" id="GO:0005886">
    <property type="term" value="C:plasma membrane"/>
    <property type="evidence" value="ECO:0007669"/>
    <property type="project" value="UniProtKB-SubCell"/>
</dbReference>
<evidence type="ECO:0000259" key="9">
    <source>
        <dbReference type="PROSITE" id="PS50885"/>
    </source>
</evidence>
<feature type="domain" description="T-SNARE coiled-coil homology" evidence="8">
    <location>
        <begin position="578"/>
        <end position="640"/>
    </location>
</feature>
<dbReference type="InterPro" id="IPR000727">
    <property type="entry name" value="T_SNARE_dom"/>
</dbReference>
<dbReference type="Gene3D" id="6.10.340.10">
    <property type="match status" value="1"/>
</dbReference>
<dbReference type="Pfam" id="PF08376">
    <property type="entry name" value="NIT"/>
    <property type="match status" value="1"/>
</dbReference>
<comment type="similarity">
    <text evidence="4">Belongs to the methyl-accepting chemotaxis (MCP) protein family.</text>
</comment>
<dbReference type="InterPro" id="IPR003660">
    <property type="entry name" value="HAMP_dom"/>
</dbReference>
<dbReference type="AlphaFoldDB" id="A0A2S3UMB4"/>
<dbReference type="InterPro" id="IPR004089">
    <property type="entry name" value="MCPsignal_dom"/>
</dbReference>
<keyword evidence="6" id="KW-0812">Transmembrane</keyword>
<dbReference type="EMBL" id="PPCN01000012">
    <property type="protein sequence ID" value="POF28710.1"/>
    <property type="molecule type" value="Genomic_DNA"/>
</dbReference>
<dbReference type="RefSeq" id="WP_103224747.1">
    <property type="nucleotide sequence ID" value="NZ_PPCN01000012.1"/>
</dbReference>
<feature type="domain" description="HAMP" evidence="9">
    <location>
        <begin position="333"/>
        <end position="386"/>
    </location>
</feature>
<accession>A0A2S3UMB4</accession>
<dbReference type="SMART" id="SM00283">
    <property type="entry name" value="MA"/>
    <property type="match status" value="1"/>
</dbReference>
<keyword evidence="2" id="KW-1003">Cell membrane</keyword>
<keyword evidence="2" id="KW-0997">Cell inner membrane</keyword>
<evidence type="ECO:0000313" key="10">
    <source>
        <dbReference type="EMBL" id="POF28710.1"/>
    </source>
</evidence>
<keyword evidence="3 5" id="KW-0807">Transducer</keyword>
<sequence>MKRIKLQIALLAGVPIMGLAGFATLSVYEKAVELSNHSYMRPMTRIAEDAGNLAHELQKERGISVSLIRSDYDTAIGSRLDAQRSDTDAALKVFDGHLASLSLSDKKLLKDLQHVAEEVHKVSGVRDAMDARTIQVKDVLKTYTHEVDELIHVVGITTEVSPSKEITAELLPYLTIVEAMEAGGLERATGAALLNDFNATGKVDSETYRSVITYFGGEKAFLKEFGSVATAEQKSMWKDQVTGPDVAQTLAWRDLIHSLPQTLDSEGLDGSVWFATATKRLDLMKKFSDELIHRAEAAADKDVGGIAREVFWLSVVAVIFLVATFALAGWQVLSITRTLGRQRDSISNLVDGNLDVAITDTDRPDEIGDIARASEIFREKLSHQGALEKEAETGRLQRRQRREQLENAIHNFEVAVSTIQEQLSSETDGMRTSAGEMVKIAMHADESAKAADAATGQATTNVQTVASAAAELSASIGEISRQASTAMEISAAAAETAEAADRDISLLAETADKIGEVVEIIRAIAEQTNLLALNATIEAARAGESGKGFAVVAAEVKELSTQTANATDEIASQITGVQNSTQKSVAAIRSIVERIQEVRSVSETISTSVDEQSAATSEITQSITLASDGAAAAASNVAGVSGSIDQTRDQSQAMSHSAEQLGLVAADLSQAVSLFLGEVREDKAA</sequence>
<proteinExistence type="inferred from homology"/>
<dbReference type="Pfam" id="PF00015">
    <property type="entry name" value="MCPsignal"/>
    <property type="match status" value="1"/>
</dbReference>